<proteinExistence type="inferred from homology"/>
<dbReference type="Pfam" id="PF01327">
    <property type="entry name" value="Pep_deformylase"/>
    <property type="match status" value="1"/>
</dbReference>
<dbReference type="HAMAP" id="MF_00163">
    <property type="entry name" value="Pep_deformylase"/>
    <property type="match status" value="1"/>
</dbReference>
<dbReference type="PANTHER" id="PTHR10458">
    <property type="entry name" value="PEPTIDE DEFORMYLASE"/>
    <property type="match status" value="1"/>
</dbReference>
<dbReference type="EC" id="3.5.1.88" evidence="2"/>
<keyword evidence="2" id="KW-0378">Hydrolase</keyword>
<dbReference type="NCBIfam" id="NF001159">
    <property type="entry name" value="PRK00150.1-3"/>
    <property type="match status" value="1"/>
</dbReference>
<dbReference type="GO" id="GO:0042586">
    <property type="term" value="F:peptide deformylase activity"/>
    <property type="evidence" value="ECO:0007669"/>
    <property type="project" value="UniProtKB-EC"/>
</dbReference>
<dbReference type="CDD" id="cd00487">
    <property type="entry name" value="Pep_deformylase"/>
    <property type="match status" value="1"/>
</dbReference>
<dbReference type="PIRSF" id="PIRSF004749">
    <property type="entry name" value="Pep_def"/>
    <property type="match status" value="1"/>
</dbReference>
<dbReference type="Gene3D" id="3.90.45.10">
    <property type="entry name" value="Peptide deformylase"/>
    <property type="match status" value="1"/>
</dbReference>
<evidence type="ECO:0000256" key="1">
    <source>
        <dbReference type="ARBA" id="ARBA00010759"/>
    </source>
</evidence>
<dbReference type="PRINTS" id="PR01576">
    <property type="entry name" value="PDEFORMYLASE"/>
</dbReference>
<name>A0A0W8FYE0_9ZZZZ</name>
<sequence length="140" mass="15918">MKFTVNKVNGVGLAAPQVFHSKRIFIIASKPSVRYPDAPLMEPETVINPVIKKMSKSKVKDWEGCLSIPGIRGLVPRSESVEVEYMDESGEIVSKNFNGFLARIFQHEYDHINGLVFLDRVESSKYLITEKEYQRIVSTK</sequence>
<dbReference type="EMBL" id="LNQE01000581">
    <property type="protein sequence ID" value="KUG25885.1"/>
    <property type="molecule type" value="Genomic_DNA"/>
</dbReference>
<organism evidence="2">
    <name type="scientific">hydrocarbon metagenome</name>
    <dbReference type="NCBI Taxonomy" id="938273"/>
    <lineage>
        <taxon>unclassified sequences</taxon>
        <taxon>metagenomes</taxon>
        <taxon>ecological metagenomes</taxon>
    </lineage>
</organism>
<comment type="caution">
    <text evidence="2">The sequence shown here is derived from an EMBL/GenBank/DDBJ whole genome shotgun (WGS) entry which is preliminary data.</text>
</comment>
<dbReference type="SUPFAM" id="SSF56420">
    <property type="entry name" value="Peptide deformylase"/>
    <property type="match status" value="1"/>
</dbReference>
<dbReference type="PANTHER" id="PTHR10458:SF22">
    <property type="entry name" value="PEPTIDE DEFORMYLASE"/>
    <property type="match status" value="1"/>
</dbReference>
<dbReference type="InterPro" id="IPR023635">
    <property type="entry name" value="Peptide_deformylase"/>
</dbReference>
<accession>A0A0W8FYE0</accession>
<reference evidence="2" key="1">
    <citation type="journal article" date="2015" name="Proc. Natl. Acad. Sci. U.S.A.">
        <title>Networks of energetic and metabolic interactions define dynamics in microbial communities.</title>
        <authorList>
            <person name="Embree M."/>
            <person name="Liu J.K."/>
            <person name="Al-Bassam M.M."/>
            <person name="Zengler K."/>
        </authorList>
    </citation>
    <scope>NUCLEOTIDE SEQUENCE</scope>
</reference>
<dbReference type="InterPro" id="IPR036821">
    <property type="entry name" value="Peptide_deformylase_sf"/>
</dbReference>
<dbReference type="NCBIfam" id="TIGR00079">
    <property type="entry name" value="pept_deformyl"/>
    <property type="match status" value="1"/>
</dbReference>
<comment type="similarity">
    <text evidence="1">Belongs to the polypeptide deformylase family.</text>
</comment>
<protein>
    <submittedName>
        <fullName evidence="2">Peptide deformylase</fullName>
        <ecNumber evidence="2">3.5.1.88</ecNumber>
    </submittedName>
</protein>
<evidence type="ECO:0000313" key="2">
    <source>
        <dbReference type="EMBL" id="KUG25885.1"/>
    </source>
</evidence>
<gene>
    <name evidence="2" type="ORF">ASZ90_004286</name>
</gene>
<dbReference type="AlphaFoldDB" id="A0A0W8FYE0"/>